<dbReference type="SUPFAM" id="SSF53448">
    <property type="entry name" value="Nucleotide-diphospho-sugar transferases"/>
    <property type="match status" value="1"/>
</dbReference>
<dbReference type="Pfam" id="PF00535">
    <property type="entry name" value="Glycos_transf_2"/>
    <property type="match status" value="1"/>
</dbReference>
<evidence type="ECO:0000256" key="5">
    <source>
        <dbReference type="ARBA" id="ARBA00023136"/>
    </source>
</evidence>
<dbReference type="Gene3D" id="3.90.550.10">
    <property type="entry name" value="Spore Coat Polysaccharide Biosynthesis Protein SpsA, Chain A"/>
    <property type="match status" value="1"/>
</dbReference>
<keyword evidence="6" id="KW-1133">Transmembrane helix</keyword>
<keyword evidence="9" id="KW-1185">Reference proteome</keyword>
<keyword evidence="4 8" id="KW-0808">Transferase</keyword>
<dbReference type="RefSeq" id="WP_013604420.1">
    <property type="nucleotide sequence ID" value="NC_015151.1"/>
</dbReference>
<dbReference type="KEGG" id="vmo:VMUT_1051"/>
<keyword evidence="6" id="KW-0812">Transmembrane</keyword>
<reference evidence="8 9" key="1">
    <citation type="journal article" date="2011" name="J. Bacteriol.">
        <title>Complete genome sequence of 'Vulcanisaeta moutnovskia' strain 768-28, a novel member of the hyperthermophilic crenarchaeal genus vulcanisaeta.</title>
        <authorList>
            <person name="Gumerov V.M."/>
            <person name="Mardanov A.V."/>
            <person name="Beletsky A.V."/>
            <person name="Prokofeva M.I."/>
            <person name="Bonch-Osmolovskaya E.A."/>
            <person name="Ravin N.V."/>
            <person name="Skryabin K.G."/>
        </authorList>
    </citation>
    <scope>NUCLEOTIDE SEQUENCE [LARGE SCALE GENOMIC DNA]</scope>
    <source>
        <strain evidence="8 9">768-28</strain>
    </source>
</reference>
<keyword evidence="2" id="KW-1003">Cell membrane</keyword>
<evidence type="ECO:0000256" key="1">
    <source>
        <dbReference type="ARBA" id="ARBA00004236"/>
    </source>
</evidence>
<dbReference type="GO" id="GO:0005886">
    <property type="term" value="C:plasma membrane"/>
    <property type="evidence" value="ECO:0007669"/>
    <property type="project" value="UniProtKB-SubCell"/>
</dbReference>
<dbReference type="GO" id="GO:0016757">
    <property type="term" value="F:glycosyltransferase activity"/>
    <property type="evidence" value="ECO:0007669"/>
    <property type="project" value="UniProtKB-KW"/>
</dbReference>
<dbReference type="EMBL" id="CP002529">
    <property type="protein sequence ID" value="ADY01258.1"/>
    <property type="molecule type" value="Genomic_DNA"/>
</dbReference>
<accession>F0QXU5</accession>
<organism evidence="8 9">
    <name type="scientific">Vulcanisaeta moutnovskia (strain 768-28)</name>
    <dbReference type="NCBI Taxonomy" id="985053"/>
    <lineage>
        <taxon>Archaea</taxon>
        <taxon>Thermoproteota</taxon>
        <taxon>Thermoprotei</taxon>
        <taxon>Thermoproteales</taxon>
        <taxon>Thermoproteaceae</taxon>
        <taxon>Vulcanisaeta</taxon>
    </lineage>
</organism>
<sequence length="305" mass="35182">MISDCLLSIIVVALNEEKRLPTLLKSISNEASNNDIQVIMIDNGSTDRTYKVMQEYAGTRKNVKVAIIRGPLGHAWNEALKMADCEYVMFLGADMYLPRGWYERIRKLLSRGRYDAVVARLIPLFRYQGPLNNYDLAYFLGDTASDGPWREPTFHSGGLIVRRNAALKVGFKPLPTSEDGEFSFRFLRAGYHTYYFPSQHYVFDEHYYDVKTMMSYYRKLGTSLIVLIRSTGALSVLKMMIRTVMEPLTPHYLIIRYRKARKYVPIKYTTWIAAGLVRIYAILTSIILHTILLKPIPTKIIRTKL</sequence>
<evidence type="ECO:0000256" key="6">
    <source>
        <dbReference type="SAM" id="Phobius"/>
    </source>
</evidence>
<feature type="transmembrane region" description="Helical" evidence="6">
    <location>
        <begin position="271"/>
        <end position="293"/>
    </location>
</feature>
<evidence type="ECO:0000259" key="7">
    <source>
        <dbReference type="Pfam" id="PF00535"/>
    </source>
</evidence>
<dbReference type="PANTHER" id="PTHR43646:SF2">
    <property type="entry name" value="GLYCOSYLTRANSFERASE 2-LIKE DOMAIN-CONTAINING PROTEIN"/>
    <property type="match status" value="1"/>
</dbReference>
<keyword evidence="5 6" id="KW-0472">Membrane</keyword>
<evidence type="ECO:0000313" key="9">
    <source>
        <dbReference type="Proteomes" id="UP000007485"/>
    </source>
</evidence>
<evidence type="ECO:0000256" key="2">
    <source>
        <dbReference type="ARBA" id="ARBA00022475"/>
    </source>
</evidence>
<dbReference type="AlphaFoldDB" id="F0QXU5"/>
<dbReference type="HOGENOM" id="CLU_910967_0_0_2"/>
<dbReference type="Proteomes" id="UP000007485">
    <property type="component" value="Chromosome"/>
</dbReference>
<dbReference type="InterPro" id="IPR001173">
    <property type="entry name" value="Glyco_trans_2-like"/>
</dbReference>
<dbReference type="GeneID" id="10288703"/>
<feature type="domain" description="Glycosyltransferase 2-like" evidence="7">
    <location>
        <begin position="8"/>
        <end position="122"/>
    </location>
</feature>
<comment type="subcellular location">
    <subcellularLocation>
        <location evidence="1">Cell membrane</location>
    </subcellularLocation>
</comment>
<evidence type="ECO:0000256" key="4">
    <source>
        <dbReference type="ARBA" id="ARBA00022679"/>
    </source>
</evidence>
<evidence type="ECO:0000256" key="3">
    <source>
        <dbReference type="ARBA" id="ARBA00022676"/>
    </source>
</evidence>
<dbReference type="InterPro" id="IPR029044">
    <property type="entry name" value="Nucleotide-diphossugar_trans"/>
</dbReference>
<dbReference type="eggNOG" id="arCOG01385">
    <property type="taxonomic scope" value="Archaea"/>
</dbReference>
<gene>
    <name evidence="8" type="ordered locus">VMUT_1051</name>
</gene>
<name>F0QXU5_VULM7</name>
<dbReference type="OrthoDB" id="23988at2157"/>
<dbReference type="STRING" id="985053.VMUT_1051"/>
<protein>
    <submittedName>
        <fullName evidence="8">Glycosyl transferase-related protein</fullName>
    </submittedName>
</protein>
<proteinExistence type="predicted"/>
<evidence type="ECO:0000313" key="8">
    <source>
        <dbReference type="EMBL" id="ADY01258.1"/>
    </source>
</evidence>
<dbReference type="PANTHER" id="PTHR43646">
    <property type="entry name" value="GLYCOSYLTRANSFERASE"/>
    <property type="match status" value="1"/>
</dbReference>
<keyword evidence="3" id="KW-0328">Glycosyltransferase</keyword>